<feature type="compositionally biased region" description="Polar residues" evidence="12">
    <location>
        <begin position="1124"/>
        <end position="1139"/>
    </location>
</feature>
<dbReference type="InterPro" id="IPR036890">
    <property type="entry name" value="HATPase_C_sf"/>
</dbReference>
<keyword evidence="16" id="KW-1185">Reference proteome</keyword>
<comment type="caution">
    <text evidence="15">The sequence shown here is derived from an EMBL/GenBank/DDBJ whole genome shotgun (WGS) entry which is preliminary data.</text>
</comment>
<evidence type="ECO:0000256" key="7">
    <source>
        <dbReference type="ARBA" id="ARBA00022741"/>
    </source>
</evidence>
<dbReference type="Gene3D" id="6.10.340.10">
    <property type="match status" value="1"/>
</dbReference>
<keyword evidence="6 13" id="KW-0812">Transmembrane</keyword>
<evidence type="ECO:0000256" key="12">
    <source>
        <dbReference type="SAM" id="MobiDB-lite"/>
    </source>
</evidence>
<keyword evidence="4" id="KW-0597">Phosphoprotein</keyword>
<keyword evidence="11" id="KW-0902">Two-component regulatory system</keyword>
<feature type="compositionally biased region" description="Pro residues" evidence="12">
    <location>
        <begin position="922"/>
        <end position="931"/>
    </location>
</feature>
<feature type="compositionally biased region" description="Low complexity" evidence="12">
    <location>
        <begin position="684"/>
        <end position="706"/>
    </location>
</feature>
<feature type="transmembrane region" description="Helical" evidence="13">
    <location>
        <begin position="334"/>
        <end position="356"/>
    </location>
</feature>
<dbReference type="PANTHER" id="PTHR44936:SF9">
    <property type="entry name" value="SENSOR PROTEIN CREC"/>
    <property type="match status" value="1"/>
</dbReference>
<dbReference type="EMBL" id="JBHTMK010000056">
    <property type="protein sequence ID" value="MFD1372485.1"/>
    <property type="molecule type" value="Genomic_DNA"/>
</dbReference>
<protein>
    <recommendedName>
        <fullName evidence="3">histidine kinase</fullName>
        <ecNumber evidence="3">2.7.13.3</ecNumber>
    </recommendedName>
</protein>
<gene>
    <name evidence="15" type="ORF">ACFQ5G_44780</name>
</gene>
<dbReference type="PANTHER" id="PTHR44936">
    <property type="entry name" value="SENSOR PROTEIN CREC"/>
    <property type="match status" value="1"/>
</dbReference>
<evidence type="ECO:0000256" key="10">
    <source>
        <dbReference type="ARBA" id="ARBA00022989"/>
    </source>
</evidence>
<feature type="transmembrane region" description="Helical" evidence="13">
    <location>
        <begin position="31"/>
        <end position="51"/>
    </location>
</feature>
<keyword evidence="13" id="KW-0472">Membrane</keyword>
<dbReference type="InterPro" id="IPR050980">
    <property type="entry name" value="2C_sensor_his_kinase"/>
</dbReference>
<dbReference type="Pfam" id="PF00672">
    <property type="entry name" value="HAMP"/>
    <property type="match status" value="1"/>
</dbReference>
<evidence type="ECO:0000313" key="15">
    <source>
        <dbReference type="EMBL" id="MFD1372485.1"/>
    </source>
</evidence>
<feature type="domain" description="Histidine kinase" evidence="14">
    <location>
        <begin position="552"/>
        <end position="658"/>
    </location>
</feature>
<dbReference type="SUPFAM" id="SSF55874">
    <property type="entry name" value="ATPase domain of HSP90 chaperone/DNA topoisomerase II/histidine kinase"/>
    <property type="match status" value="1"/>
</dbReference>
<evidence type="ECO:0000256" key="9">
    <source>
        <dbReference type="ARBA" id="ARBA00022840"/>
    </source>
</evidence>
<feature type="region of interest" description="Disordered" evidence="12">
    <location>
        <begin position="906"/>
        <end position="934"/>
    </location>
</feature>
<keyword evidence="7" id="KW-0547">Nucleotide-binding</keyword>
<dbReference type="PROSITE" id="PS50109">
    <property type="entry name" value="HIS_KIN"/>
    <property type="match status" value="1"/>
</dbReference>
<evidence type="ECO:0000256" key="1">
    <source>
        <dbReference type="ARBA" id="ARBA00000085"/>
    </source>
</evidence>
<keyword evidence="5" id="KW-0808">Transferase</keyword>
<evidence type="ECO:0000256" key="11">
    <source>
        <dbReference type="ARBA" id="ARBA00023012"/>
    </source>
</evidence>
<feature type="compositionally biased region" description="Polar residues" evidence="12">
    <location>
        <begin position="847"/>
        <end position="861"/>
    </location>
</feature>
<dbReference type="InterPro" id="IPR003594">
    <property type="entry name" value="HATPase_dom"/>
</dbReference>
<feature type="compositionally biased region" description="Basic and acidic residues" evidence="12">
    <location>
        <begin position="774"/>
        <end position="784"/>
    </location>
</feature>
<dbReference type="InterPro" id="IPR005467">
    <property type="entry name" value="His_kinase_dom"/>
</dbReference>
<evidence type="ECO:0000256" key="4">
    <source>
        <dbReference type="ARBA" id="ARBA00022553"/>
    </source>
</evidence>
<dbReference type="CDD" id="cd06225">
    <property type="entry name" value="HAMP"/>
    <property type="match status" value="1"/>
</dbReference>
<dbReference type="Proteomes" id="UP001597183">
    <property type="component" value="Unassembled WGS sequence"/>
</dbReference>
<feature type="region of interest" description="Disordered" evidence="12">
    <location>
        <begin position="1004"/>
        <end position="1025"/>
    </location>
</feature>
<comment type="subcellular location">
    <subcellularLocation>
        <location evidence="2">Membrane</location>
    </subcellularLocation>
</comment>
<evidence type="ECO:0000256" key="5">
    <source>
        <dbReference type="ARBA" id="ARBA00022679"/>
    </source>
</evidence>
<dbReference type="InterPro" id="IPR013587">
    <property type="entry name" value="Nitrate/nitrite_sensing"/>
</dbReference>
<proteinExistence type="predicted"/>
<evidence type="ECO:0000256" key="8">
    <source>
        <dbReference type="ARBA" id="ARBA00022777"/>
    </source>
</evidence>
<keyword evidence="10 13" id="KW-1133">Transmembrane helix</keyword>
<accession>A0ABW4AQG9</accession>
<organism evidence="15 16">
    <name type="scientific">Actinoplanes sichuanensis</name>
    <dbReference type="NCBI Taxonomy" id="512349"/>
    <lineage>
        <taxon>Bacteria</taxon>
        <taxon>Bacillati</taxon>
        <taxon>Actinomycetota</taxon>
        <taxon>Actinomycetes</taxon>
        <taxon>Micromonosporales</taxon>
        <taxon>Micromonosporaceae</taxon>
        <taxon>Actinoplanes</taxon>
    </lineage>
</organism>
<evidence type="ECO:0000259" key="14">
    <source>
        <dbReference type="PROSITE" id="PS50109"/>
    </source>
</evidence>
<dbReference type="Gene3D" id="3.30.565.10">
    <property type="entry name" value="Histidine kinase-like ATPase, C-terminal domain"/>
    <property type="match status" value="1"/>
</dbReference>
<keyword evidence="9" id="KW-0067">ATP-binding</keyword>
<keyword evidence="8" id="KW-0418">Kinase</keyword>
<dbReference type="Pfam" id="PF08376">
    <property type="entry name" value="NIT"/>
    <property type="match status" value="1"/>
</dbReference>
<reference evidence="16" key="1">
    <citation type="journal article" date="2019" name="Int. J. Syst. Evol. Microbiol.">
        <title>The Global Catalogue of Microorganisms (GCM) 10K type strain sequencing project: providing services to taxonomists for standard genome sequencing and annotation.</title>
        <authorList>
            <consortium name="The Broad Institute Genomics Platform"/>
            <consortium name="The Broad Institute Genome Sequencing Center for Infectious Disease"/>
            <person name="Wu L."/>
            <person name="Ma J."/>
        </authorList>
    </citation>
    <scope>NUCLEOTIDE SEQUENCE [LARGE SCALE GENOMIC DNA]</scope>
    <source>
        <strain evidence="16">CCM 7526</strain>
    </source>
</reference>
<feature type="compositionally biased region" description="Pro residues" evidence="12">
    <location>
        <begin position="813"/>
        <end position="833"/>
    </location>
</feature>
<sequence>MSKRPNSANGVMSRLSRPAGRLRDLPIWSKLGLIMLVPTVATIVVGVNGLVDHIDQASNAERARTLSVLSEAAGGLVDHLQAERTYGVMIANSPKNSEPFKAAVKLYNEEAPEVDDAKEPYLQQKGALEDVPDNVGQLLLRLDRNIEDLPAVRSRVAKGDEDEGNILNTYTRLIEDLLQVRDISAQLANDQQLSDHLRVVAAVARAKDYISQQRYLGQEMVADQKFDNTHRRSLLETVTGYELAVETLNAVGTTEETNYFENTVTGPKRQAAENYTDPLDFRPTQGTAPLPFNSAQWEEALAGYNDLFRQVEVEFDKKIVSDATELRDETNQDVFLETSLLLGMLLLAILFAWLVARSMARSLRELRQGALAVAQFGLPHAVSRLRDPALSASLTPAQVADQIAEPLPVRSRDEFGQVTEAFNAVHLEAVRTAAEQAALRASVATMFVNLARRSQILVDRLIGHLDRLERGEEDPDRLAELFQLDHLATRMRRNDENLLVLAGADSTRVQREPAALIDVLRAAQSEVEHYTRIEFGMIDRDIEVAAHAVNDMVHLVAELFDNATAFSPPNSNVLVEARRVGENAILTVEDHGIGISREQLRDLNERLANPPTVDVAVSRMMGLVVVARLANRHAVRVELRPADRERGTVAEVGLPVSVLAAAATAQVQGRSAFDGGPGSGLPGFGEPLALESGYPGSNGSNGYPGSNGSNGAVPAWSDLTGAAPAGFGGFNGGGFNGNGNGSANGFHGPRSNEVIPPLPSGPQGFAGLDELAQRRNGGDFRPDNDINGFGTTIPRQLPANPESQRPNSFMPPVSAPPVPPISAPPVSPAPPISASPYSSGPIEPVSASPTSGSPLDQRNSFASAPPAWPPVAAEREPATPHVPENLAAALDMTAEIPRFRPENFEVQPQMSRPTGPQTAPVPATPALPATPDPAEAQATAAAQMASAREGAVPFADETMELPIFRELESAWFTTTTGGNDAPTHPKVSGVGEESVVSQRIPTGEPVRTAGVPQQAASPESRNLDPATVGAPAAAAAGYSNGGAPAANPWRTAADDGWQAARAAAETPVEVTTTAGLPKRTPMAQLVPGGVDRGGTSVQRRTPEGVRGLLSAYHRGVQRGRTKEQSTNLEDTPGGQQPSQAGKEHEA</sequence>
<dbReference type="RefSeq" id="WP_317790097.1">
    <property type="nucleotide sequence ID" value="NZ_AP028461.1"/>
</dbReference>
<evidence type="ECO:0000256" key="2">
    <source>
        <dbReference type="ARBA" id="ARBA00004370"/>
    </source>
</evidence>
<dbReference type="SMART" id="SM00387">
    <property type="entry name" value="HATPase_c"/>
    <property type="match status" value="1"/>
</dbReference>
<name>A0ABW4AQG9_9ACTN</name>
<evidence type="ECO:0000256" key="13">
    <source>
        <dbReference type="SAM" id="Phobius"/>
    </source>
</evidence>
<evidence type="ECO:0000313" key="16">
    <source>
        <dbReference type="Proteomes" id="UP001597183"/>
    </source>
</evidence>
<feature type="region of interest" description="Disordered" evidence="12">
    <location>
        <begin position="774"/>
        <end position="878"/>
    </location>
</feature>
<feature type="region of interest" description="Disordered" evidence="12">
    <location>
        <begin position="673"/>
        <end position="706"/>
    </location>
</feature>
<dbReference type="EC" id="2.7.13.3" evidence="3"/>
<evidence type="ECO:0000256" key="6">
    <source>
        <dbReference type="ARBA" id="ARBA00022692"/>
    </source>
</evidence>
<dbReference type="SMART" id="SM00304">
    <property type="entry name" value="HAMP"/>
    <property type="match status" value="1"/>
</dbReference>
<feature type="region of interest" description="Disordered" evidence="12">
    <location>
        <begin position="1079"/>
        <end position="1146"/>
    </location>
</feature>
<evidence type="ECO:0000256" key="3">
    <source>
        <dbReference type="ARBA" id="ARBA00012438"/>
    </source>
</evidence>
<comment type="catalytic activity">
    <reaction evidence="1">
        <text>ATP + protein L-histidine = ADP + protein N-phospho-L-histidine.</text>
        <dbReference type="EC" id="2.7.13.3"/>
    </reaction>
</comment>
<dbReference type="Pfam" id="PF02518">
    <property type="entry name" value="HATPase_c"/>
    <property type="match status" value="1"/>
</dbReference>
<dbReference type="InterPro" id="IPR003660">
    <property type="entry name" value="HAMP_dom"/>
</dbReference>